<reference evidence="9" key="1">
    <citation type="submission" date="2024-03" db="EMBL/GenBank/DDBJ databases">
        <title>Chitinophaga horti sp. nov., isolated from garden soil.</title>
        <authorList>
            <person name="Lee D.S."/>
            <person name="Han D.M."/>
            <person name="Baek J.H."/>
            <person name="Choi D.G."/>
            <person name="Jeon J.H."/>
            <person name="Jeon C.O."/>
        </authorList>
    </citation>
    <scope>NUCLEOTIDE SEQUENCE [LARGE SCALE GENOMIC DNA]</scope>
    <source>
        <strain evidence="9">GPA1</strain>
    </source>
</reference>
<dbReference type="Pfam" id="PF02631">
    <property type="entry name" value="RecX_HTH2"/>
    <property type="match status" value="1"/>
</dbReference>
<evidence type="ECO:0000256" key="4">
    <source>
        <dbReference type="ARBA" id="ARBA00022490"/>
    </source>
</evidence>
<feature type="domain" description="RecX third three-helical" evidence="7">
    <location>
        <begin position="99"/>
        <end position="145"/>
    </location>
</feature>
<gene>
    <name evidence="5" type="primary">recX</name>
    <name evidence="8" type="ORF">WJU16_11640</name>
</gene>
<comment type="similarity">
    <text evidence="2 5">Belongs to the RecX family.</text>
</comment>
<keyword evidence="9" id="KW-1185">Reference proteome</keyword>
<evidence type="ECO:0000256" key="3">
    <source>
        <dbReference type="ARBA" id="ARBA00018111"/>
    </source>
</evidence>
<evidence type="ECO:0000313" key="8">
    <source>
        <dbReference type="EMBL" id="WZN43678.1"/>
    </source>
</evidence>
<dbReference type="PANTHER" id="PTHR33602">
    <property type="entry name" value="REGULATORY PROTEIN RECX FAMILY PROTEIN"/>
    <property type="match status" value="1"/>
</dbReference>
<organism evidence="8 9">
    <name type="scientific">Chitinophaga pollutisoli</name>
    <dbReference type="NCBI Taxonomy" id="3133966"/>
    <lineage>
        <taxon>Bacteria</taxon>
        <taxon>Pseudomonadati</taxon>
        <taxon>Bacteroidota</taxon>
        <taxon>Chitinophagia</taxon>
        <taxon>Chitinophagales</taxon>
        <taxon>Chitinophagaceae</taxon>
        <taxon>Chitinophaga</taxon>
    </lineage>
</organism>
<comment type="function">
    <text evidence="5">Modulates RecA activity.</text>
</comment>
<keyword evidence="4 5" id="KW-0963">Cytoplasm</keyword>
<sequence>MSSSDIEKLRHYCAYQERCHSEVKEKCRDLGLYGDAADEAIAQLVQDNFLNEERFARAYAGGKFRMRQWGRKKISLMLKQKQVSDYCIRKGLTEIDPEEYDKVLRHLAERKYASLKGEQPMKRTWKTLQYLLQRGFEQDLSREAIEEISKKAE</sequence>
<evidence type="ECO:0000259" key="6">
    <source>
        <dbReference type="Pfam" id="PF02631"/>
    </source>
</evidence>
<dbReference type="Proteomes" id="UP001485459">
    <property type="component" value="Chromosome"/>
</dbReference>
<evidence type="ECO:0000313" key="9">
    <source>
        <dbReference type="Proteomes" id="UP001485459"/>
    </source>
</evidence>
<dbReference type="InterPro" id="IPR003783">
    <property type="entry name" value="Regulatory_RecX"/>
</dbReference>
<dbReference type="HAMAP" id="MF_01114">
    <property type="entry name" value="RecX"/>
    <property type="match status" value="1"/>
</dbReference>
<comment type="subcellular location">
    <subcellularLocation>
        <location evidence="1 5">Cytoplasm</location>
    </subcellularLocation>
</comment>
<evidence type="ECO:0000256" key="1">
    <source>
        <dbReference type="ARBA" id="ARBA00004496"/>
    </source>
</evidence>
<evidence type="ECO:0000256" key="2">
    <source>
        <dbReference type="ARBA" id="ARBA00009695"/>
    </source>
</evidence>
<dbReference type="Pfam" id="PF21981">
    <property type="entry name" value="RecX_HTH3"/>
    <property type="match status" value="1"/>
</dbReference>
<accession>A0ABZ2YVG9</accession>
<evidence type="ECO:0000259" key="7">
    <source>
        <dbReference type="Pfam" id="PF21981"/>
    </source>
</evidence>
<protein>
    <recommendedName>
        <fullName evidence="3 5">Regulatory protein RecX</fullName>
    </recommendedName>
</protein>
<dbReference type="InterPro" id="IPR053924">
    <property type="entry name" value="RecX_HTH_2nd"/>
</dbReference>
<dbReference type="InterPro" id="IPR036388">
    <property type="entry name" value="WH-like_DNA-bd_sf"/>
</dbReference>
<evidence type="ECO:0000256" key="5">
    <source>
        <dbReference type="HAMAP-Rule" id="MF_01114"/>
    </source>
</evidence>
<proteinExistence type="inferred from homology"/>
<dbReference type="PANTHER" id="PTHR33602:SF1">
    <property type="entry name" value="REGULATORY PROTEIN RECX FAMILY PROTEIN"/>
    <property type="match status" value="1"/>
</dbReference>
<dbReference type="InterPro" id="IPR053925">
    <property type="entry name" value="RecX_HTH_3rd"/>
</dbReference>
<feature type="domain" description="RecX second three-helical" evidence="6">
    <location>
        <begin position="51"/>
        <end position="92"/>
    </location>
</feature>
<dbReference type="RefSeq" id="WP_341838481.1">
    <property type="nucleotide sequence ID" value="NZ_CP149822.1"/>
</dbReference>
<dbReference type="Gene3D" id="1.10.10.10">
    <property type="entry name" value="Winged helix-like DNA-binding domain superfamily/Winged helix DNA-binding domain"/>
    <property type="match status" value="2"/>
</dbReference>
<dbReference type="EMBL" id="CP149822">
    <property type="protein sequence ID" value="WZN43678.1"/>
    <property type="molecule type" value="Genomic_DNA"/>
</dbReference>
<name>A0ABZ2YVG9_9BACT</name>